<protein>
    <submittedName>
        <fullName evidence="1">Uncharacterized protein</fullName>
    </submittedName>
</protein>
<evidence type="ECO:0000313" key="1">
    <source>
        <dbReference type="EMBL" id="GHO54313.1"/>
    </source>
</evidence>
<name>A0ABQ3UNM7_9CHLR</name>
<organism evidence="1 2">
    <name type="scientific">Ktedonobacter robiniae</name>
    <dbReference type="NCBI Taxonomy" id="2778365"/>
    <lineage>
        <taxon>Bacteria</taxon>
        <taxon>Bacillati</taxon>
        <taxon>Chloroflexota</taxon>
        <taxon>Ktedonobacteria</taxon>
        <taxon>Ktedonobacterales</taxon>
        <taxon>Ktedonobacteraceae</taxon>
        <taxon>Ktedonobacter</taxon>
    </lineage>
</organism>
<proteinExistence type="predicted"/>
<comment type="caution">
    <text evidence="1">The sequence shown here is derived from an EMBL/GenBank/DDBJ whole genome shotgun (WGS) entry which is preliminary data.</text>
</comment>
<evidence type="ECO:0000313" key="2">
    <source>
        <dbReference type="Proteomes" id="UP000654345"/>
    </source>
</evidence>
<sequence>MFELDADQYSNQLRRLNNEAAPCGILQLTARKRDVLLTFVYRDEYSEILLAGQCEGFWRNRAVDFCGALTLETGRMIKY</sequence>
<reference evidence="1 2" key="1">
    <citation type="journal article" date="2021" name="Int. J. Syst. Evol. Microbiol.">
        <title>Reticulibacter mediterranei gen. nov., sp. nov., within the new family Reticulibacteraceae fam. nov., and Ktedonospora formicarum gen. nov., sp. nov., Ktedonobacter robiniae sp. nov., Dictyobacter formicarum sp. nov. and Dictyobacter arantiisoli sp. nov., belonging to the class Ktedonobacteria.</title>
        <authorList>
            <person name="Yabe S."/>
            <person name="Zheng Y."/>
            <person name="Wang C.M."/>
            <person name="Sakai Y."/>
            <person name="Abe K."/>
            <person name="Yokota A."/>
            <person name="Donadio S."/>
            <person name="Cavaletti L."/>
            <person name="Monciardini P."/>
        </authorList>
    </citation>
    <scope>NUCLEOTIDE SEQUENCE [LARGE SCALE GENOMIC DNA]</scope>
    <source>
        <strain evidence="1 2">SOSP1-30</strain>
    </source>
</reference>
<gene>
    <name evidence="1" type="ORF">KSB_27880</name>
</gene>
<dbReference type="EMBL" id="BNJG01000001">
    <property type="protein sequence ID" value="GHO54313.1"/>
    <property type="molecule type" value="Genomic_DNA"/>
</dbReference>
<keyword evidence="2" id="KW-1185">Reference proteome</keyword>
<accession>A0ABQ3UNM7</accession>
<dbReference type="Proteomes" id="UP000654345">
    <property type="component" value="Unassembled WGS sequence"/>
</dbReference>